<dbReference type="EMBL" id="DTFV01000024">
    <property type="protein sequence ID" value="HGI29942.1"/>
    <property type="molecule type" value="Genomic_DNA"/>
</dbReference>
<dbReference type="InterPro" id="IPR019826">
    <property type="entry name" value="Carboxylesterase_B_AS"/>
</dbReference>
<dbReference type="Gene3D" id="3.40.50.1820">
    <property type="entry name" value="alpha/beta hydrolase"/>
    <property type="match status" value="1"/>
</dbReference>
<proteinExistence type="inferred from homology"/>
<evidence type="ECO:0000313" key="5">
    <source>
        <dbReference type="EMBL" id="HGI29942.1"/>
    </source>
</evidence>
<dbReference type="EC" id="3.1.1.-" evidence="3"/>
<gene>
    <name evidence="5" type="ORF">ENV30_01300</name>
</gene>
<dbReference type="SUPFAM" id="SSF53474">
    <property type="entry name" value="alpha/beta-Hydrolases"/>
    <property type="match status" value="1"/>
</dbReference>
<evidence type="ECO:0000259" key="4">
    <source>
        <dbReference type="Pfam" id="PF00135"/>
    </source>
</evidence>
<dbReference type="InterPro" id="IPR002018">
    <property type="entry name" value="CarbesteraseB"/>
</dbReference>
<dbReference type="PROSITE" id="PS00122">
    <property type="entry name" value="CARBOXYLESTERASE_B_1"/>
    <property type="match status" value="1"/>
</dbReference>
<evidence type="ECO:0000256" key="3">
    <source>
        <dbReference type="RuleBase" id="RU361235"/>
    </source>
</evidence>
<comment type="similarity">
    <text evidence="1 3">Belongs to the type-B carboxylesterase/lipase family.</text>
</comment>
<protein>
    <recommendedName>
        <fullName evidence="3">Carboxylic ester hydrolase</fullName>
        <ecNumber evidence="3">3.1.1.-</ecNumber>
    </recommendedName>
</protein>
<dbReference type="PANTHER" id="PTHR11559">
    <property type="entry name" value="CARBOXYLESTERASE"/>
    <property type="match status" value="1"/>
</dbReference>
<name>A0A7V3YF32_9BACT</name>
<organism evidence="5">
    <name type="scientific">Candidatus Caldatribacterium californiense</name>
    <dbReference type="NCBI Taxonomy" id="1454726"/>
    <lineage>
        <taxon>Bacteria</taxon>
        <taxon>Pseudomonadati</taxon>
        <taxon>Atribacterota</taxon>
        <taxon>Atribacteria</taxon>
        <taxon>Atribacterales</taxon>
        <taxon>Candidatus Caldatribacteriaceae</taxon>
        <taxon>Candidatus Caldatribacterium</taxon>
    </lineage>
</organism>
<feature type="domain" description="Carboxylesterase type B" evidence="4">
    <location>
        <begin position="2"/>
        <end position="486"/>
    </location>
</feature>
<comment type="caution">
    <text evidence="5">The sequence shown here is derived from an EMBL/GenBank/DDBJ whole genome shotgun (WGS) entry which is preliminary data.</text>
</comment>
<reference evidence="5" key="1">
    <citation type="journal article" date="2020" name="mSystems">
        <title>Genome- and Community-Level Interaction Insights into Carbon Utilization and Element Cycling Functions of Hydrothermarchaeota in Hydrothermal Sediment.</title>
        <authorList>
            <person name="Zhou Z."/>
            <person name="Liu Y."/>
            <person name="Xu W."/>
            <person name="Pan J."/>
            <person name="Luo Z.H."/>
            <person name="Li M."/>
        </authorList>
    </citation>
    <scope>NUCLEOTIDE SEQUENCE [LARGE SCALE GENOMIC DNA]</scope>
    <source>
        <strain evidence="5">SpSt-747</strain>
    </source>
</reference>
<keyword evidence="2 3" id="KW-0378">Hydrolase</keyword>
<evidence type="ECO:0000256" key="2">
    <source>
        <dbReference type="ARBA" id="ARBA00022801"/>
    </source>
</evidence>
<evidence type="ECO:0000256" key="1">
    <source>
        <dbReference type="ARBA" id="ARBA00005964"/>
    </source>
</evidence>
<sequence length="515" mass="57076">MVEVSEGKLLGFIDRGIYTFRGIPYAQARRFMMPQRVTPWSGIRDATRYGEICYQSPVRNRVARDEFFNPHVYLEQSEHCQFLNIWTPGLADGKKRPVMVYLHGGAFSAGSSISPLTDGRNLSEKGDVVVVSLNHRLNVLGFLDLSLCGEAYRYSANAGIADIVAALEWIRENIEQFGGDPENVTLFGNSGGGAKILALTATPAARGLFHKAVIQSGIAFGFGMTLNEKEAAERVTALTLKNLNLTPKEVDKLQEVPYHVLLEAANSAKRQVSQELHIRYMWGPVLDGTYIPVHPVAEAFVPQARDIPMIMGTVLNEFTTIITNEAVDLLCDNKDTWSMEKVLAKLAEKYGPRAQDALQAFMKAYPNKKPADAYFVDTAFRPATLEAARKKAAQKGAPVYTYVFAYEAPVMDGVGMAWHCAELPYVFDNTDLVPTATGGGIAAKIVAHMVSLAWIHFAYTGDPTHEWIPKWPPFTPNEGATMVIDTLWEVRYHHDKDLVDLAVELGLTELPDFDF</sequence>
<dbReference type="Pfam" id="PF00135">
    <property type="entry name" value="COesterase"/>
    <property type="match status" value="1"/>
</dbReference>
<dbReference type="InterPro" id="IPR029058">
    <property type="entry name" value="AB_hydrolase_fold"/>
</dbReference>
<dbReference type="InterPro" id="IPR050309">
    <property type="entry name" value="Type-B_Carboxylest/Lipase"/>
</dbReference>
<accession>A0A7V3YF32</accession>
<dbReference type="AlphaFoldDB" id="A0A7V3YF32"/>
<dbReference type="GO" id="GO:0016787">
    <property type="term" value="F:hydrolase activity"/>
    <property type="evidence" value="ECO:0007669"/>
    <property type="project" value="UniProtKB-KW"/>
</dbReference>